<keyword evidence="2" id="KW-1185">Reference proteome</keyword>
<sequence length="93" mass="10389">MTTRWEHAVLSVDVDGSAAPWKYQARAWVGETEIYNRTRDTMFWSGPLADLAAEGWELVSTHSTTARVGSYLAGINGPLSYPVSMHFFLKRPA</sequence>
<name>A0ABP8DM63_9ACTN</name>
<dbReference type="Proteomes" id="UP001500620">
    <property type="component" value="Unassembled WGS sequence"/>
</dbReference>
<reference evidence="2" key="1">
    <citation type="journal article" date="2019" name="Int. J. Syst. Evol. Microbiol.">
        <title>The Global Catalogue of Microorganisms (GCM) 10K type strain sequencing project: providing services to taxonomists for standard genome sequencing and annotation.</title>
        <authorList>
            <consortium name="The Broad Institute Genomics Platform"/>
            <consortium name="The Broad Institute Genome Sequencing Center for Infectious Disease"/>
            <person name="Wu L."/>
            <person name="Ma J."/>
        </authorList>
    </citation>
    <scope>NUCLEOTIDE SEQUENCE [LARGE SCALE GENOMIC DNA]</scope>
    <source>
        <strain evidence="2">JCM 17441</strain>
    </source>
</reference>
<protein>
    <recommendedName>
        <fullName evidence="3">DUF4177 domain-containing protein</fullName>
    </recommendedName>
</protein>
<gene>
    <name evidence="1" type="ORF">GCM10022255_083780</name>
</gene>
<accession>A0ABP8DM63</accession>
<dbReference type="EMBL" id="BAABAT010000035">
    <property type="protein sequence ID" value="GAA4259385.1"/>
    <property type="molecule type" value="Genomic_DNA"/>
</dbReference>
<evidence type="ECO:0000313" key="1">
    <source>
        <dbReference type="EMBL" id="GAA4259385.1"/>
    </source>
</evidence>
<evidence type="ECO:0008006" key="3">
    <source>
        <dbReference type="Google" id="ProtNLM"/>
    </source>
</evidence>
<comment type="caution">
    <text evidence="1">The sequence shown here is derived from an EMBL/GenBank/DDBJ whole genome shotgun (WGS) entry which is preliminary data.</text>
</comment>
<organism evidence="1 2">
    <name type="scientific">Dactylosporangium darangshiense</name>
    <dbReference type="NCBI Taxonomy" id="579108"/>
    <lineage>
        <taxon>Bacteria</taxon>
        <taxon>Bacillati</taxon>
        <taxon>Actinomycetota</taxon>
        <taxon>Actinomycetes</taxon>
        <taxon>Micromonosporales</taxon>
        <taxon>Micromonosporaceae</taxon>
        <taxon>Dactylosporangium</taxon>
    </lineage>
</organism>
<proteinExistence type="predicted"/>
<evidence type="ECO:0000313" key="2">
    <source>
        <dbReference type="Proteomes" id="UP001500620"/>
    </source>
</evidence>